<protein>
    <recommendedName>
        <fullName evidence="4">Ribose-5-phosphate isomerase</fullName>
    </recommendedName>
</protein>
<dbReference type="Gene3D" id="3.40.1400.10">
    <property type="entry name" value="Sugar-phosphate isomerase, RpiB/LacA/LacB"/>
    <property type="match status" value="1"/>
</dbReference>
<reference evidence="2 3" key="1">
    <citation type="journal article" date="2015" name="Nature">
        <title>rRNA introns, odd ribosomes, and small enigmatic genomes across a large radiation of phyla.</title>
        <authorList>
            <person name="Brown C.T."/>
            <person name="Hug L.A."/>
            <person name="Thomas B.C."/>
            <person name="Sharon I."/>
            <person name="Castelle C.J."/>
            <person name="Singh A."/>
            <person name="Wilkins M.J."/>
            <person name="Williams K.H."/>
            <person name="Banfield J.F."/>
        </authorList>
    </citation>
    <scope>NUCLEOTIDE SEQUENCE [LARGE SCALE GENOMIC DNA]</scope>
</reference>
<dbReference type="PANTHER" id="PTHR30345:SF0">
    <property type="entry name" value="DNA DAMAGE-REPAIR_TOLERATION PROTEIN DRT102"/>
    <property type="match status" value="1"/>
</dbReference>
<dbReference type="NCBIfam" id="TIGR00689">
    <property type="entry name" value="rpiB_lacA_lacB"/>
    <property type="match status" value="1"/>
</dbReference>
<dbReference type="PANTHER" id="PTHR30345">
    <property type="entry name" value="RIBOSE-5-PHOSPHATE ISOMERASE B"/>
    <property type="match status" value="1"/>
</dbReference>
<dbReference type="PIRSF" id="PIRSF005384">
    <property type="entry name" value="RpiB_LacA_B"/>
    <property type="match status" value="1"/>
</dbReference>
<evidence type="ECO:0000256" key="1">
    <source>
        <dbReference type="ARBA" id="ARBA00008754"/>
    </source>
</evidence>
<dbReference type="InterPro" id="IPR003500">
    <property type="entry name" value="RpiB_LacA_LacB"/>
</dbReference>
<dbReference type="GO" id="GO:0004751">
    <property type="term" value="F:ribose-5-phosphate isomerase activity"/>
    <property type="evidence" value="ECO:0007669"/>
    <property type="project" value="TreeGrafter"/>
</dbReference>
<dbReference type="EMBL" id="LCCN01000005">
    <property type="protein sequence ID" value="KKS32713.1"/>
    <property type="molecule type" value="Genomic_DNA"/>
</dbReference>
<comment type="caution">
    <text evidence="2">The sequence shown here is derived from an EMBL/GenBank/DDBJ whole genome shotgun (WGS) entry which is preliminary data.</text>
</comment>
<dbReference type="SUPFAM" id="SSF89623">
    <property type="entry name" value="Ribose/Galactose isomerase RpiB/AlsB"/>
    <property type="match status" value="1"/>
</dbReference>
<dbReference type="STRING" id="1618356.UU93_C0005G0021"/>
<accession>A0A0G1B5A8</accession>
<evidence type="ECO:0008006" key="4">
    <source>
        <dbReference type="Google" id="ProtNLM"/>
    </source>
</evidence>
<name>A0A0G1B5A8_9BACT</name>
<dbReference type="GO" id="GO:0009052">
    <property type="term" value="P:pentose-phosphate shunt, non-oxidative branch"/>
    <property type="evidence" value="ECO:0007669"/>
    <property type="project" value="TreeGrafter"/>
</dbReference>
<dbReference type="GO" id="GO:0019316">
    <property type="term" value="P:D-allose catabolic process"/>
    <property type="evidence" value="ECO:0007669"/>
    <property type="project" value="TreeGrafter"/>
</dbReference>
<gene>
    <name evidence="2" type="ORF">UU93_C0005G0021</name>
</gene>
<dbReference type="AlphaFoldDB" id="A0A0G1B5A8"/>
<dbReference type="Proteomes" id="UP000034160">
    <property type="component" value="Unassembled WGS sequence"/>
</dbReference>
<organism evidence="2 3">
    <name type="scientific">Candidatus Amesbacteria bacterium GW2011_GWA2_42_12</name>
    <dbReference type="NCBI Taxonomy" id="1618356"/>
    <lineage>
        <taxon>Bacteria</taxon>
        <taxon>Candidatus Amesiibacteriota</taxon>
    </lineage>
</organism>
<evidence type="ECO:0000313" key="3">
    <source>
        <dbReference type="Proteomes" id="UP000034160"/>
    </source>
</evidence>
<proteinExistence type="inferred from homology"/>
<dbReference type="NCBIfam" id="NF004051">
    <property type="entry name" value="PRK05571.1"/>
    <property type="match status" value="1"/>
</dbReference>
<comment type="similarity">
    <text evidence="1">Belongs to the LacAB/RpiB family.</text>
</comment>
<dbReference type="InterPro" id="IPR036569">
    <property type="entry name" value="RpiB_LacA_LacB_sf"/>
</dbReference>
<dbReference type="Pfam" id="PF02502">
    <property type="entry name" value="LacAB_rpiB"/>
    <property type="match status" value="1"/>
</dbReference>
<evidence type="ECO:0000313" key="2">
    <source>
        <dbReference type="EMBL" id="KKS32713.1"/>
    </source>
</evidence>
<sequence length="149" mass="16905">MIYLGADHRGFDLKAKICKWLAGRGYEFEDVGAFEYDHDDDYFDYAFQVAEKISHNPNLNRGIVICASGVGVDIVANRFDGVRCGLGFAEDQVHAARRDDDINVLALPADNCDEELATKLAEKFLETSFSSSDRYLRRLEKLKRFEKSL</sequence>